<dbReference type="OrthoDB" id="3483116at2"/>
<sequence length="289" mass="31723">MRLVFIHGRSQQGKDPLALKHEWLGALNKGLAQNGLSLPAAVEVRLPFYGDRLDALTKASAVPLTDDLNTRGGAADADFLAFEAAMAEALRQGAGITDQQINAEYGANPKPKGPQNWEWVQAIFRALDTHTPGISDKVLEAFTRDVYLYTSRANVKSEIDKIVAADLTDTEPMVVVGHSLGSVVGYSVLREDPRALKVPLYLTVGCPLGLRPIRDQFKPLKFPTPARAWYNAYDDRDVVALYPLDKKNFPVTPAVTNYGKVKNHTDNRHGIVGYLDDPKVALAIYEALT</sequence>
<evidence type="ECO:0000313" key="2">
    <source>
        <dbReference type="Proteomes" id="UP000232638"/>
    </source>
</evidence>
<gene>
    <name evidence="1" type="ORF">THSYN_01700</name>
</gene>
<dbReference type="KEGG" id="tsy:THSYN_01700"/>
<dbReference type="EMBL" id="CP020370">
    <property type="protein sequence ID" value="AUB79800.1"/>
    <property type="molecule type" value="Genomic_DNA"/>
</dbReference>
<dbReference type="RefSeq" id="WP_100917617.1">
    <property type="nucleotide sequence ID" value="NZ_CP020370.1"/>
</dbReference>
<dbReference type="AlphaFoldDB" id="A0A2K8U2I9"/>
<name>A0A2K8U2I9_9GAMM</name>
<protein>
    <recommendedName>
        <fullName evidence="3">Alpha/beta hydrolase</fullName>
    </recommendedName>
</protein>
<dbReference type="InterPro" id="IPR029058">
    <property type="entry name" value="AB_hydrolase_fold"/>
</dbReference>
<evidence type="ECO:0008006" key="3">
    <source>
        <dbReference type="Google" id="ProtNLM"/>
    </source>
</evidence>
<keyword evidence="2" id="KW-1185">Reference proteome</keyword>
<evidence type="ECO:0000313" key="1">
    <source>
        <dbReference type="EMBL" id="AUB79800.1"/>
    </source>
</evidence>
<proteinExistence type="predicted"/>
<organism evidence="1 2">
    <name type="scientific">Candidatus Thiodictyon syntrophicum</name>
    <dbReference type="NCBI Taxonomy" id="1166950"/>
    <lineage>
        <taxon>Bacteria</taxon>
        <taxon>Pseudomonadati</taxon>
        <taxon>Pseudomonadota</taxon>
        <taxon>Gammaproteobacteria</taxon>
        <taxon>Chromatiales</taxon>
        <taxon>Chromatiaceae</taxon>
        <taxon>Thiodictyon</taxon>
    </lineage>
</organism>
<reference evidence="1 2" key="1">
    <citation type="submission" date="2017-03" db="EMBL/GenBank/DDBJ databases">
        <title>Complete genome sequence of Candidatus 'Thiodictyon syntrophicum' sp. nov. strain Cad16T, a photolithoautotroph purple sulfur bacterium isolated from an alpine meromictic lake.</title>
        <authorList>
            <person name="Luedin S.M."/>
            <person name="Pothier J.F."/>
            <person name="Danza F."/>
            <person name="Storelli N."/>
            <person name="Wittwer M."/>
            <person name="Tonolla M."/>
        </authorList>
    </citation>
    <scope>NUCLEOTIDE SEQUENCE [LARGE SCALE GENOMIC DNA]</scope>
    <source>
        <strain evidence="1 2">Cad16T</strain>
    </source>
</reference>
<accession>A0A2K8U2I9</accession>
<dbReference type="Gene3D" id="3.40.50.1820">
    <property type="entry name" value="alpha/beta hydrolase"/>
    <property type="match status" value="1"/>
</dbReference>
<dbReference type="Proteomes" id="UP000232638">
    <property type="component" value="Chromosome"/>
</dbReference>
<dbReference type="SUPFAM" id="SSF53474">
    <property type="entry name" value="alpha/beta-Hydrolases"/>
    <property type="match status" value="1"/>
</dbReference>